<keyword evidence="2" id="KW-0963">Cytoplasm</keyword>
<dbReference type="InterPro" id="IPR039008">
    <property type="entry name" value="IF_rod_dom"/>
</dbReference>
<organism evidence="6 7">
    <name type="scientific">Crotalus adamanteus</name>
    <name type="common">Eastern diamondback rattlesnake</name>
    <dbReference type="NCBI Taxonomy" id="8729"/>
    <lineage>
        <taxon>Eukaryota</taxon>
        <taxon>Metazoa</taxon>
        <taxon>Chordata</taxon>
        <taxon>Craniata</taxon>
        <taxon>Vertebrata</taxon>
        <taxon>Euteleostomi</taxon>
        <taxon>Lepidosauria</taxon>
        <taxon>Squamata</taxon>
        <taxon>Bifurcata</taxon>
        <taxon>Unidentata</taxon>
        <taxon>Episquamata</taxon>
        <taxon>Toxicofera</taxon>
        <taxon>Serpentes</taxon>
        <taxon>Colubroidea</taxon>
        <taxon>Viperidae</taxon>
        <taxon>Crotalinae</taxon>
        <taxon>Crotalus</taxon>
    </lineage>
</organism>
<dbReference type="PANTHER" id="PTHR45652:SF3">
    <property type="entry name" value="NEUROFILAMENT MEDIUM POLYPEPTIDE"/>
    <property type="match status" value="1"/>
</dbReference>
<gene>
    <name evidence="6" type="ORF">NXF25_020468</name>
</gene>
<evidence type="ECO:0000256" key="4">
    <source>
        <dbReference type="ARBA" id="ARBA00023054"/>
    </source>
</evidence>
<feature type="domain" description="IF rod" evidence="5">
    <location>
        <begin position="13"/>
        <end position="79"/>
    </location>
</feature>
<dbReference type="InterPro" id="IPR050405">
    <property type="entry name" value="Intermediate_filament"/>
</dbReference>
<protein>
    <submittedName>
        <fullName evidence="6">Neurofilament medium polypeptide</fullName>
    </submittedName>
</protein>
<dbReference type="GO" id="GO:0030424">
    <property type="term" value="C:axon"/>
    <property type="evidence" value="ECO:0007669"/>
    <property type="project" value="TreeGrafter"/>
</dbReference>
<evidence type="ECO:0000313" key="6">
    <source>
        <dbReference type="EMBL" id="KAK9397107.1"/>
    </source>
</evidence>
<dbReference type="GO" id="GO:0099160">
    <property type="term" value="C:postsynaptic intermediate filament cytoskeleton"/>
    <property type="evidence" value="ECO:0007669"/>
    <property type="project" value="TreeGrafter"/>
</dbReference>
<comment type="caution">
    <text evidence="6">The sequence shown here is derived from an EMBL/GenBank/DDBJ whole genome shotgun (WGS) entry which is preliminary data.</text>
</comment>
<keyword evidence="7" id="KW-1185">Reference proteome</keyword>
<dbReference type="Pfam" id="PF00038">
    <property type="entry name" value="Filament"/>
    <property type="match status" value="1"/>
</dbReference>
<evidence type="ECO:0000313" key="7">
    <source>
        <dbReference type="Proteomes" id="UP001474421"/>
    </source>
</evidence>
<evidence type="ECO:0000256" key="3">
    <source>
        <dbReference type="ARBA" id="ARBA00022754"/>
    </source>
</evidence>
<dbReference type="Gene3D" id="1.20.5.1160">
    <property type="entry name" value="Vasodilator-stimulated phosphoprotein"/>
    <property type="match status" value="1"/>
</dbReference>
<name>A0AAW1B6I3_CROAD</name>
<dbReference type="GO" id="GO:0005882">
    <property type="term" value="C:intermediate filament"/>
    <property type="evidence" value="ECO:0007669"/>
    <property type="project" value="UniProtKB-KW"/>
</dbReference>
<reference evidence="6 7" key="1">
    <citation type="journal article" date="2024" name="Proc. Natl. Acad. Sci. U.S.A.">
        <title>The genetic regulatory architecture and epigenomic basis for age-related changes in rattlesnake venom.</title>
        <authorList>
            <person name="Hogan M.P."/>
            <person name="Holding M.L."/>
            <person name="Nystrom G.S."/>
            <person name="Colston T.J."/>
            <person name="Bartlett D.A."/>
            <person name="Mason A.J."/>
            <person name="Ellsworth S.A."/>
            <person name="Rautsaw R.M."/>
            <person name="Lawrence K.C."/>
            <person name="Strickland J.L."/>
            <person name="He B."/>
            <person name="Fraser P."/>
            <person name="Margres M.J."/>
            <person name="Gilbert D.M."/>
            <person name="Gibbs H.L."/>
            <person name="Parkinson C.L."/>
            <person name="Rokyta D.R."/>
        </authorList>
    </citation>
    <scope>NUCLEOTIDE SEQUENCE [LARGE SCALE GENOMIC DNA]</scope>
    <source>
        <strain evidence="6">DRR0105</strain>
    </source>
</reference>
<dbReference type="Proteomes" id="UP001474421">
    <property type="component" value="Unassembled WGS sequence"/>
</dbReference>
<evidence type="ECO:0000259" key="5">
    <source>
        <dbReference type="Pfam" id="PF00038"/>
    </source>
</evidence>
<dbReference type="EMBL" id="JAOTOJ010000008">
    <property type="protein sequence ID" value="KAK9397107.1"/>
    <property type="molecule type" value="Genomic_DNA"/>
</dbReference>
<sequence>MLCYSLLFYWLFDSEHLEEDIQRLKERFEDKACLRDAADAITRTLRKDMDEASLVKVKLDKKVQSLLNAFLHGNHDEDLLHWGADSPLCNNCVLPVWRELLIISPGRPV</sequence>
<dbReference type="AlphaFoldDB" id="A0AAW1B6I3"/>
<dbReference type="GO" id="GO:0033693">
    <property type="term" value="P:neurofilament bundle assembly"/>
    <property type="evidence" value="ECO:0007669"/>
    <property type="project" value="TreeGrafter"/>
</dbReference>
<accession>A0AAW1B6I3</accession>
<dbReference type="PANTHER" id="PTHR45652">
    <property type="entry name" value="GLIAL FIBRILLARY ACIDIC PROTEIN"/>
    <property type="match status" value="1"/>
</dbReference>
<comment type="subcellular location">
    <subcellularLocation>
        <location evidence="1">Cytoplasm</location>
    </subcellularLocation>
</comment>
<keyword evidence="3" id="KW-0403">Intermediate filament</keyword>
<dbReference type="GO" id="GO:0005200">
    <property type="term" value="F:structural constituent of cytoskeleton"/>
    <property type="evidence" value="ECO:0007669"/>
    <property type="project" value="TreeGrafter"/>
</dbReference>
<keyword evidence="4" id="KW-0175">Coiled coil</keyword>
<evidence type="ECO:0000256" key="1">
    <source>
        <dbReference type="ARBA" id="ARBA00004496"/>
    </source>
</evidence>
<evidence type="ECO:0000256" key="2">
    <source>
        <dbReference type="ARBA" id="ARBA00022490"/>
    </source>
</evidence>
<dbReference type="GO" id="GO:0005737">
    <property type="term" value="C:cytoplasm"/>
    <property type="evidence" value="ECO:0007669"/>
    <property type="project" value="UniProtKB-SubCell"/>
</dbReference>
<proteinExistence type="predicted"/>